<accession>A0A2S9WWV1</accession>
<dbReference type="Proteomes" id="UP000239532">
    <property type="component" value="Unassembled WGS sequence"/>
</dbReference>
<organism evidence="1 2">
    <name type="scientific">Nonlabens agnitus</name>
    <dbReference type="NCBI Taxonomy" id="870484"/>
    <lineage>
        <taxon>Bacteria</taxon>
        <taxon>Pseudomonadati</taxon>
        <taxon>Bacteroidota</taxon>
        <taxon>Flavobacteriia</taxon>
        <taxon>Flavobacteriales</taxon>
        <taxon>Flavobacteriaceae</taxon>
        <taxon>Nonlabens</taxon>
    </lineage>
</organism>
<dbReference type="InterPro" id="IPR016032">
    <property type="entry name" value="Sig_transdc_resp-reg_C-effctor"/>
</dbReference>
<proteinExistence type="predicted"/>
<dbReference type="EMBL" id="MQUC01000003">
    <property type="protein sequence ID" value="PRP67945.1"/>
    <property type="molecule type" value="Genomic_DNA"/>
</dbReference>
<sequence>MEIKNIAAISELKEQQNRVKELYKKIQLNSSTLFSSGEDHLNLINDLNVNFFNQLSTKHPKLNSSEKIICYYLFMDFTNKEISSFTNSSVRAVESKRYRISSKLNLKQNNIKLSDYLKDSFS</sequence>
<dbReference type="GO" id="GO:0006355">
    <property type="term" value="P:regulation of DNA-templated transcription"/>
    <property type="evidence" value="ECO:0007669"/>
    <property type="project" value="InterPro"/>
</dbReference>
<reference evidence="1 2" key="1">
    <citation type="submission" date="2016-11" db="EMBL/GenBank/DDBJ databases">
        <title>Trade-off between light-utilization and light-protection in marine flavobacteria.</title>
        <authorList>
            <person name="Kumagai Y."/>
        </authorList>
    </citation>
    <scope>NUCLEOTIDE SEQUENCE [LARGE SCALE GENOMIC DNA]</scope>
    <source>
        <strain evidence="1 2">JCM 17109</strain>
    </source>
</reference>
<dbReference type="RefSeq" id="WP_105983634.1">
    <property type="nucleotide sequence ID" value="NZ_MQUC01000003.1"/>
</dbReference>
<keyword evidence="2" id="KW-1185">Reference proteome</keyword>
<dbReference type="GO" id="GO:0003677">
    <property type="term" value="F:DNA binding"/>
    <property type="evidence" value="ECO:0007669"/>
    <property type="project" value="InterPro"/>
</dbReference>
<dbReference type="InterPro" id="IPR036388">
    <property type="entry name" value="WH-like_DNA-bd_sf"/>
</dbReference>
<name>A0A2S9WWV1_9FLAO</name>
<dbReference type="Gene3D" id="1.10.10.10">
    <property type="entry name" value="Winged helix-like DNA-binding domain superfamily/Winged helix DNA-binding domain"/>
    <property type="match status" value="1"/>
</dbReference>
<dbReference type="SUPFAM" id="SSF46894">
    <property type="entry name" value="C-terminal effector domain of the bipartite response regulators"/>
    <property type="match status" value="1"/>
</dbReference>
<gene>
    <name evidence="1" type="ORF">BST86_13015</name>
</gene>
<comment type="caution">
    <text evidence="1">The sequence shown here is derived from an EMBL/GenBank/DDBJ whole genome shotgun (WGS) entry which is preliminary data.</text>
</comment>
<evidence type="ECO:0000313" key="2">
    <source>
        <dbReference type="Proteomes" id="UP000239532"/>
    </source>
</evidence>
<evidence type="ECO:0008006" key="3">
    <source>
        <dbReference type="Google" id="ProtNLM"/>
    </source>
</evidence>
<dbReference type="OrthoDB" id="1454352at2"/>
<protein>
    <recommendedName>
        <fullName evidence="3">HTH luxR-type domain-containing protein</fullName>
    </recommendedName>
</protein>
<dbReference type="AlphaFoldDB" id="A0A2S9WWV1"/>
<evidence type="ECO:0000313" key="1">
    <source>
        <dbReference type="EMBL" id="PRP67945.1"/>
    </source>
</evidence>